<dbReference type="PANTHER" id="PTHR30153">
    <property type="entry name" value="REPLICATIVE DNA HELICASE DNAB"/>
    <property type="match status" value="1"/>
</dbReference>
<dbReference type="InterPro" id="IPR016136">
    <property type="entry name" value="DNA_helicase_N/primase_C"/>
</dbReference>
<evidence type="ECO:0000256" key="10">
    <source>
        <dbReference type="ARBA" id="ARBA00048954"/>
    </source>
</evidence>
<evidence type="ECO:0000256" key="5">
    <source>
        <dbReference type="ARBA" id="ARBA00022801"/>
    </source>
</evidence>
<dbReference type="STRING" id="1802370.A2Z62_02145"/>
<evidence type="ECO:0000256" key="2">
    <source>
        <dbReference type="ARBA" id="ARBA00022515"/>
    </source>
</evidence>
<evidence type="ECO:0000256" key="6">
    <source>
        <dbReference type="ARBA" id="ARBA00022806"/>
    </source>
</evidence>
<dbReference type="FunFam" id="1.10.860.10:FF:000001">
    <property type="entry name" value="Replicative DNA helicase"/>
    <property type="match status" value="1"/>
</dbReference>
<dbReference type="Pfam" id="PF03796">
    <property type="entry name" value="DnaB_C"/>
    <property type="match status" value="1"/>
</dbReference>
<evidence type="ECO:0000313" key="14">
    <source>
        <dbReference type="EMBL" id="OHA53628.1"/>
    </source>
</evidence>
<dbReference type="GO" id="GO:1990077">
    <property type="term" value="C:primosome complex"/>
    <property type="evidence" value="ECO:0007669"/>
    <property type="project" value="UniProtKB-UniRule"/>
</dbReference>
<dbReference type="GO" id="GO:0003677">
    <property type="term" value="F:DNA binding"/>
    <property type="evidence" value="ECO:0007669"/>
    <property type="project" value="UniProtKB-UniRule"/>
</dbReference>
<organism evidence="14 15">
    <name type="scientific">Candidatus Terrybacteria bacterium RIFCSPLOWO2_02_42_20</name>
    <dbReference type="NCBI Taxonomy" id="1802370"/>
    <lineage>
        <taxon>Bacteria</taxon>
        <taxon>Candidatus Terryibacteriota</taxon>
    </lineage>
</organism>
<dbReference type="NCBIfam" id="TIGR00665">
    <property type="entry name" value="DnaB"/>
    <property type="match status" value="1"/>
</dbReference>
<keyword evidence="2 12" id="KW-0639">Primosome</keyword>
<dbReference type="GO" id="GO:0016887">
    <property type="term" value="F:ATP hydrolysis activity"/>
    <property type="evidence" value="ECO:0007669"/>
    <property type="project" value="RHEA"/>
</dbReference>
<reference evidence="14 15" key="1">
    <citation type="journal article" date="2016" name="Nat. Commun.">
        <title>Thousands of microbial genomes shed light on interconnected biogeochemical processes in an aquifer system.</title>
        <authorList>
            <person name="Anantharaman K."/>
            <person name="Brown C.T."/>
            <person name="Hug L.A."/>
            <person name="Sharon I."/>
            <person name="Castelle C.J."/>
            <person name="Probst A.J."/>
            <person name="Thomas B.C."/>
            <person name="Singh A."/>
            <person name="Wilkins M.J."/>
            <person name="Karaoz U."/>
            <person name="Brodie E.L."/>
            <person name="Williams K.H."/>
            <person name="Hubbard S.S."/>
            <person name="Banfield J.F."/>
        </authorList>
    </citation>
    <scope>NUCLEOTIDE SEQUENCE [LARGE SCALE GENOMIC DNA]</scope>
</reference>
<evidence type="ECO:0000259" key="13">
    <source>
        <dbReference type="PROSITE" id="PS51199"/>
    </source>
</evidence>
<dbReference type="Proteomes" id="UP000177649">
    <property type="component" value="Unassembled WGS sequence"/>
</dbReference>
<dbReference type="PROSITE" id="PS51199">
    <property type="entry name" value="SF4_HELICASE"/>
    <property type="match status" value="1"/>
</dbReference>
<keyword evidence="9" id="KW-0413">Isomerase</keyword>
<accession>A0A1G2PZ74</accession>
<gene>
    <name evidence="14" type="ORF">A2Z62_02145</name>
</gene>
<dbReference type="InterPro" id="IPR007693">
    <property type="entry name" value="DNA_helicase_DnaB-like_N"/>
</dbReference>
<evidence type="ECO:0000256" key="1">
    <source>
        <dbReference type="ARBA" id="ARBA00008428"/>
    </source>
</evidence>
<evidence type="ECO:0000256" key="11">
    <source>
        <dbReference type="NCBIfam" id="TIGR00665"/>
    </source>
</evidence>
<dbReference type="EC" id="5.6.2.3" evidence="11 12"/>
<dbReference type="GO" id="GO:0005829">
    <property type="term" value="C:cytosol"/>
    <property type="evidence" value="ECO:0007669"/>
    <property type="project" value="TreeGrafter"/>
</dbReference>
<dbReference type="PANTHER" id="PTHR30153:SF2">
    <property type="entry name" value="REPLICATIVE DNA HELICASE"/>
    <property type="match status" value="1"/>
</dbReference>
<evidence type="ECO:0000256" key="9">
    <source>
        <dbReference type="ARBA" id="ARBA00023235"/>
    </source>
</evidence>
<keyword evidence="8 12" id="KW-0238">DNA-binding</keyword>
<evidence type="ECO:0000256" key="3">
    <source>
        <dbReference type="ARBA" id="ARBA00022705"/>
    </source>
</evidence>
<evidence type="ECO:0000256" key="8">
    <source>
        <dbReference type="ARBA" id="ARBA00023125"/>
    </source>
</evidence>
<evidence type="ECO:0000256" key="7">
    <source>
        <dbReference type="ARBA" id="ARBA00022840"/>
    </source>
</evidence>
<dbReference type="GO" id="GO:0006269">
    <property type="term" value="P:DNA replication, synthesis of primer"/>
    <property type="evidence" value="ECO:0007669"/>
    <property type="project" value="UniProtKB-UniRule"/>
</dbReference>
<dbReference type="EMBL" id="MHTA01000032">
    <property type="protein sequence ID" value="OHA53628.1"/>
    <property type="molecule type" value="Genomic_DNA"/>
</dbReference>
<comment type="catalytic activity">
    <reaction evidence="10 12">
        <text>ATP + H2O = ADP + phosphate + H(+)</text>
        <dbReference type="Rhea" id="RHEA:13065"/>
        <dbReference type="ChEBI" id="CHEBI:15377"/>
        <dbReference type="ChEBI" id="CHEBI:15378"/>
        <dbReference type="ChEBI" id="CHEBI:30616"/>
        <dbReference type="ChEBI" id="CHEBI:43474"/>
        <dbReference type="ChEBI" id="CHEBI:456216"/>
        <dbReference type="EC" id="5.6.2.3"/>
    </reaction>
</comment>
<comment type="similarity">
    <text evidence="1 12">Belongs to the helicase family. DnaB subfamily.</text>
</comment>
<dbReference type="Pfam" id="PF00772">
    <property type="entry name" value="DnaB"/>
    <property type="match status" value="1"/>
</dbReference>
<dbReference type="InterPro" id="IPR003593">
    <property type="entry name" value="AAA+_ATPase"/>
</dbReference>
<keyword evidence="7 12" id="KW-0067">ATP-binding</keyword>
<dbReference type="CDD" id="cd00984">
    <property type="entry name" value="DnaB_C"/>
    <property type="match status" value="1"/>
</dbReference>
<dbReference type="SMART" id="SM00382">
    <property type="entry name" value="AAA"/>
    <property type="match status" value="1"/>
</dbReference>
<name>A0A1G2PZ74_9BACT</name>
<dbReference type="Gene3D" id="3.40.50.300">
    <property type="entry name" value="P-loop containing nucleotide triphosphate hydrolases"/>
    <property type="match status" value="1"/>
</dbReference>
<dbReference type="InterPro" id="IPR007694">
    <property type="entry name" value="DNA_helicase_DnaB-like_C"/>
</dbReference>
<protein>
    <recommendedName>
        <fullName evidence="11 12">Replicative DNA helicase</fullName>
        <ecNumber evidence="11 12">5.6.2.3</ecNumber>
    </recommendedName>
</protein>
<comment type="caution">
    <text evidence="14">The sequence shown here is derived from an EMBL/GenBank/DDBJ whole genome shotgun (WGS) entry which is preliminary data.</text>
</comment>
<dbReference type="Gene3D" id="1.10.860.10">
    <property type="entry name" value="DNAb Helicase, Chain A"/>
    <property type="match status" value="1"/>
</dbReference>
<keyword evidence="3 12" id="KW-0235">DNA replication</keyword>
<comment type="function">
    <text evidence="12">The main replicative DNA helicase, it participates in initiation and elongation during chromosome replication. Travels ahead of the DNA replisome, separating dsDNA into templates for DNA synthesis. A processive ATP-dependent 5'-3' DNA helicase it has DNA-dependent ATPase activity.</text>
</comment>
<evidence type="ECO:0000256" key="4">
    <source>
        <dbReference type="ARBA" id="ARBA00022741"/>
    </source>
</evidence>
<dbReference type="InterPro" id="IPR036185">
    <property type="entry name" value="DNA_heli_DnaB-like_N_sf"/>
</dbReference>
<dbReference type="InterPro" id="IPR007692">
    <property type="entry name" value="DNA_helicase_DnaB"/>
</dbReference>
<evidence type="ECO:0000313" key="15">
    <source>
        <dbReference type="Proteomes" id="UP000177649"/>
    </source>
</evidence>
<dbReference type="SUPFAM" id="SSF48024">
    <property type="entry name" value="N-terminal domain of DnaB helicase"/>
    <property type="match status" value="1"/>
</dbReference>
<keyword evidence="5 12" id="KW-0378">Hydrolase</keyword>
<evidence type="ECO:0000256" key="12">
    <source>
        <dbReference type="RuleBase" id="RU362085"/>
    </source>
</evidence>
<sequence>MPNEPKNLMAKMPPQNIEAEKSVLGSLMMDSKSIDIIIDILRPDDFYQTKHKIIFEAMVDLYQNKEPIDILSLSGRLKDKKQLDAAGGTSYLTELVNSVPTSSNAKHYAEIVHKKSVLRDLIESSEHIHHLGYNEEDEIDLILDEAEKKIFSIARISAKQRFVNMKTSLMDAWERFDKLHKSKGELRGVPSGFPELDNLLAGFQKSDLIILAARPSIGKSALALDIARNVACKGGVPVGIFSLEMSTQSLVDRMIASEAHVDSWKLRTGRLSSDDEFARIRDALDRLSTAPIFIDDESSVNIMQMRAKARRLQAEHGLGLIIIDYLQLMVPRQNSDNMVQQMTEISRSLKGLAKDLQVPVIALSQLNRAVELRNPPIPKLHDLRDSGSIEQDADVVMFIYREDKYKPDTDRKNIAEIHVEKHRNGPTGKIDLYFNPEKVSFSSIERGDFGQM</sequence>
<dbReference type="NCBIfam" id="NF004384">
    <property type="entry name" value="PRK05748.1"/>
    <property type="match status" value="1"/>
</dbReference>
<dbReference type="GO" id="GO:0005524">
    <property type="term" value="F:ATP binding"/>
    <property type="evidence" value="ECO:0007669"/>
    <property type="project" value="UniProtKB-UniRule"/>
</dbReference>
<keyword evidence="6 12" id="KW-0347">Helicase</keyword>
<dbReference type="InterPro" id="IPR027417">
    <property type="entry name" value="P-loop_NTPase"/>
</dbReference>
<dbReference type="AlphaFoldDB" id="A0A1G2PZ74"/>
<dbReference type="GO" id="GO:0043139">
    <property type="term" value="F:5'-3' DNA helicase activity"/>
    <property type="evidence" value="ECO:0007669"/>
    <property type="project" value="UniProtKB-EC"/>
</dbReference>
<proteinExistence type="inferred from homology"/>
<dbReference type="SUPFAM" id="SSF52540">
    <property type="entry name" value="P-loop containing nucleoside triphosphate hydrolases"/>
    <property type="match status" value="1"/>
</dbReference>
<feature type="domain" description="SF4 helicase" evidence="13">
    <location>
        <begin position="182"/>
        <end position="448"/>
    </location>
</feature>
<keyword evidence="4 12" id="KW-0547">Nucleotide-binding</keyword>